<protein>
    <submittedName>
        <fullName evidence="2 3">Uncharacterized protein</fullName>
    </submittedName>
</protein>
<keyword evidence="1" id="KW-1185">Reference proteome</keyword>
<proteinExistence type="predicted"/>
<reference evidence="1" key="1">
    <citation type="submission" date="2022-06" db="EMBL/GenBank/DDBJ databases">
        <authorList>
            <person name="Berger JAMES D."/>
            <person name="Berger JAMES D."/>
        </authorList>
    </citation>
    <scope>NUCLEOTIDE SEQUENCE [LARGE SCALE GENOMIC DNA]</scope>
</reference>
<dbReference type="Proteomes" id="UP000050792">
    <property type="component" value="Unassembled WGS sequence"/>
</dbReference>
<dbReference type="AlphaFoldDB" id="A0AA85GLI7"/>
<name>A0AA85GLI7_9TREM</name>
<sequence length="79" mass="8747">MEKAAAIGIEDPVVSEMVSGKMGLLFILTLGDWTGRHNILGNTSTYFQLPTFSNQPEWRINGLSNNPISTDKVVNLQLR</sequence>
<dbReference type="WBParaSite" id="SRDH1_99070.1">
    <property type="protein sequence ID" value="SRDH1_99070.1"/>
    <property type="gene ID" value="SRDH1_99070"/>
</dbReference>
<evidence type="ECO:0000313" key="3">
    <source>
        <dbReference type="WBParaSite" id="SRDH1_99070.2"/>
    </source>
</evidence>
<reference evidence="2 3" key="2">
    <citation type="submission" date="2023-11" db="UniProtKB">
        <authorList>
            <consortium name="WormBaseParasite"/>
        </authorList>
    </citation>
    <scope>IDENTIFICATION</scope>
</reference>
<evidence type="ECO:0000313" key="1">
    <source>
        <dbReference type="Proteomes" id="UP000050792"/>
    </source>
</evidence>
<dbReference type="WBParaSite" id="SRDH1_99070.2">
    <property type="protein sequence ID" value="SRDH1_99070.2"/>
    <property type="gene ID" value="SRDH1_99070"/>
</dbReference>
<evidence type="ECO:0000313" key="2">
    <source>
        <dbReference type="WBParaSite" id="SRDH1_99070.1"/>
    </source>
</evidence>
<organism evidence="1 2">
    <name type="scientific">Schistosoma rodhaini</name>
    <dbReference type="NCBI Taxonomy" id="6188"/>
    <lineage>
        <taxon>Eukaryota</taxon>
        <taxon>Metazoa</taxon>
        <taxon>Spiralia</taxon>
        <taxon>Lophotrochozoa</taxon>
        <taxon>Platyhelminthes</taxon>
        <taxon>Trematoda</taxon>
        <taxon>Digenea</taxon>
        <taxon>Strigeidida</taxon>
        <taxon>Schistosomatoidea</taxon>
        <taxon>Schistosomatidae</taxon>
        <taxon>Schistosoma</taxon>
    </lineage>
</organism>
<accession>A0AA85GLI7</accession>